<dbReference type="EMBL" id="QURR01000037">
    <property type="protein sequence ID" value="RGE40422.1"/>
    <property type="molecule type" value="Genomic_DNA"/>
</dbReference>
<proteinExistence type="predicted"/>
<name>A0A373FA94_COMTE</name>
<dbReference type="Proteomes" id="UP000261948">
    <property type="component" value="Unassembled WGS sequence"/>
</dbReference>
<sequence>MDLRMNSVEIKQIEEENYHLLKARSMLLDSDGGHLMLGHEAAYHRLYESLSDEEIREIANVDFSLFTINVDPSDLKDIVSREVSYKQMSDTDKLVYESNLLVLVNRWQKSITKHPNEINYATKRSVYESLSKLTFTELQVVARRNKLLTKIVITDERLSYMLTYSDLPRAERNRIIVTG</sequence>
<gene>
    <name evidence="1" type="ORF">DZC30_20380</name>
</gene>
<keyword evidence="2" id="KW-1185">Reference proteome</keyword>
<comment type="caution">
    <text evidence="1">The sequence shown here is derived from an EMBL/GenBank/DDBJ whole genome shotgun (WGS) entry which is preliminary data.</text>
</comment>
<accession>A0A373FA94</accession>
<protein>
    <submittedName>
        <fullName evidence="1">Uncharacterized protein</fullName>
    </submittedName>
</protein>
<reference evidence="1 2" key="1">
    <citation type="submission" date="2018-08" db="EMBL/GenBank/DDBJ databases">
        <title>Comamonas testosteroni strain SWCO2.</title>
        <authorList>
            <person name="Jiang N."/>
            <person name="Zhang X.Z."/>
        </authorList>
    </citation>
    <scope>NUCLEOTIDE SEQUENCE [LARGE SCALE GENOMIC DNA]</scope>
    <source>
        <strain evidence="1 2">SWCO2</strain>
    </source>
</reference>
<evidence type="ECO:0000313" key="2">
    <source>
        <dbReference type="Proteomes" id="UP000261948"/>
    </source>
</evidence>
<dbReference type="AlphaFoldDB" id="A0A373FA94"/>
<organism evidence="1 2">
    <name type="scientific">Comamonas testosteroni</name>
    <name type="common">Pseudomonas testosteroni</name>
    <dbReference type="NCBI Taxonomy" id="285"/>
    <lineage>
        <taxon>Bacteria</taxon>
        <taxon>Pseudomonadati</taxon>
        <taxon>Pseudomonadota</taxon>
        <taxon>Betaproteobacteria</taxon>
        <taxon>Burkholderiales</taxon>
        <taxon>Comamonadaceae</taxon>
        <taxon>Comamonas</taxon>
    </lineage>
</organism>
<evidence type="ECO:0000313" key="1">
    <source>
        <dbReference type="EMBL" id="RGE40422.1"/>
    </source>
</evidence>